<dbReference type="EMBL" id="AWUE01016693">
    <property type="protein sequence ID" value="OMO89729.1"/>
    <property type="molecule type" value="Genomic_DNA"/>
</dbReference>
<gene>
    <name evidence="1" type="ORF">COLO4_19616</name>
</gene>
<comment type="caution">
    <text evidence="1">The sequence shown here is derived from an EMBL/GenBank/DDBJ whole genome shotgun (WGS) entry which is preliminary data.</text>
</comment>
<name>A0A1R3J4G1_9ROSI</name>
<dbReference type="AlphaFoldDB" id="A0A1R3J4G1"/>
<keyword evidence="2" id="KW-1185">Reference proteome</keyword>
<dbReference type="Proteomes" id="UP000187203">
    <property type="component" value="Unassembled WGS sequence"/>
</dbReference>
<evidence type="ECO:0000313" key="2">
    <source>
        <dbReference type="Proteomes" id="UP000187203"/>
    </source>
</evidence>
<sequence length="36" mass="3945">MAIGFPGEIINPLWLNPQTQILLLKLGRQSSAASCY</sequence>
<evidence type="ECO:0000313" key="1">
    <source>
        <dbReference type="EMBL" id="OMO89729.1"/>
    </source>
</evidence>
<accession>A0A1R3J4G1</accession>
<protein>
    <submittedName>
        <fullName evidence="1">Uncharacterized protein</fullName>
    </submittedName>
</protein>
<reference evidence="2" key="1">
    <citation type="submission" date="2013-09" db="EMBL/GenBank/DDBJ databases">
        <title>Corchorus olitorius genome sequencing.</title>
        <authorList>
            <person name="Alam M."/>
            <person name="Haque M.S."/>
            <person name="Islam M.S."/>
            <person name="Emdad E.M."/>
            <person name="Islam M.M."/>
            <person name="Ahmed B."/>
            <person name="Halim A."/>
            <person name="Hossen Q.M.M."/>
            <person name="Hossain M.Z."/>
            <person name="Ahmed R."/>
            <person name="Khan M.M."/>
            <person name="Islam R."/>
            <person name="Rashid M.M."/>
            <person name="Khan S.A."/>
            <person name="Rahman M.S."/>
            <person name="Alam M."/>
            <person name="Yahiya A.S."/>
            <person name="Khan M.S."/>
            <person name="Azam M.S."/>
            <person name="Haque T."/>
            <person name="Lashkar M.Z.H."/>
            <person name="Akhand A.I."/>
            <person name="Morshed G."/>
            <person name="Roy S."/>
            <person name="Uddin K.S."/>
            <person name="Rabeya T."/>
            <person name="Hossain A.S."/>
            <person name="Chowdhury A."/>
            <person name="Snigdha A.R."/>
            <person name="Mortoza M.S."/>
            <person name="Matin S.A."/>
            <person name="Hoque S.M.E."/>
            <person name="Islam M.K."/>
            <person name="Roy D.K."/>
            <person name="Haider R."/>
            <person name="Moosa M.M."/>
            <person name="Elias S.M."/>
            <person name="Hasan A.M."/>
            <person name="Jahan S."/>
            <person name="Shafiuddin M."/>
            <person name="Mahmood N."/>
            <person name="Shommy N.S."/>
        </authorList>
    </citation>
    <scope>NUCLEOTIDE SEQUENCE [LARGE SCALE GENOMIC DNA]</scope>
    <source>
        <strain evidence="2">cv. O-4</strain>
    </source>
</reference>
<proteinExistence type="predicted"/>
<organism evidence="1 2">
    <name type="scientific">Corchorus olitorius</name>
    <dbReference type="NCBI Taxonomy" id="93759"/>
    <lineage>
        <taxon>Eukaryota</taxon>
        <taxon>Viridiplantae</taxon>
        <taxon>Streptophyta</taxon>
        <taxon>Embryophyta</taxon>
        <taxon>Tracheophyta</taxon>
        <taxon>Spermatophyta</taxon>
        <taxon>Magnoliopsida</taxon>
        <taxon>eudicotyledons</taxon>
        <taxon>Gunneridae</taxon>
        <taxon>Pentapetalae</taxon>
        <taxon>rosids</taxon>
        <taxon>malvids</taxon>
        <taxon>Malvales</taxon>
        <taxon>Malvaceae</taxon>
        <taxon>Grewioideae</taxon>
        <taxon>Apeibeae</taxon>
        <taxon>Corchorus</taxon>
    </lineage>
</organism>